<dbReference type="InterPro" id="IPR022655">
    <property type="entry name" value="DUF1553"/>
</dbReference>
<feature type="domain" description="DUF1549" evidence="2">
    <location>
        <begin position="152"/>
        <end position="341"/>
    </location>
</feature>
<dbReference type="Pfam" id="PF07635">
    <property type="entry name" value="PSCyt1"/>
    <property type="match status" value="1"/>
</dbReference>
<evidence type="ECO:0000259" key="4">
    <source>
        <dbReference type="Pfam" id="PF07635"/>
    </source>
</evidence>
<dbReference type="Pfam" id="PF07583">
    <property type="entry name" value="PSCyt2"/>
    <property type="match status" value="1"/>
</dbReference>
<name>A0AAU7C8Y4_9BACT</name>
<dbReference type="PANTHER" id="PTHR35889:SF3">
    <property type="entry name" value="F-BOX DOMAIN-CONTAINING PROTEIN"/>
    <property type="match status" value="1"/>
</dbReference>
<dbReference type="RefSeq" id="WP_406693924.1">
    <property type="nucleotide sequence ID" value="NZ_CP155447.1"/>
</dbReference>
<dbReference type="Pfam" id="PF07587">
    <property type="entry name" value="PSD1"/>
    <property type="match status" value="1"/>
</dbReference>
<dbReference type="InterPro" id="IPR011444">
    <property type="entry name" value="DUF1549"/>
</dbReference>
<proteinExistence type="predicted"/>
<feature type="domain" description="DUF1553" evidence="3">
    <location>
        <begin position="381"/>
        <end position="612"/>
    </location>
</feature>
<organism evidence="5">
    <name type="scientific">Singulisphaera sp. Ch08</name>
    <dbReference type="NCBI Taxonomy" id="3120278"/>
    <lineage>
        <taxon>Bacteria</taxon>
        <taxon>Pseudomonadati</taxon>
        <taxon>Planctomycetota</taxon>
        <taxon>Planctomycetia</taxon>
        <taxon>Isosphaerales</taxon>
        <taxon>Isosphaeraceae</taxon>
        <taxon>Singulisphaera</taxon>
    </lineage>
</organism>
<evidence type="ECO:0000256" key="1">
    <source>
        <dbReference type="SAM" id="SignalP"/>
    </source>
</evidence>
<dbReference type="PANTHER" id="PTHR35889">
    <property type="entry name" value="CYCLOINULO-OLIGOSACCHARIDE FRUCTANOTRANSFERASE-RELATED"/>
    <property type="match status" value="1"/>
</dbReference>
<accession>A0AAU7C8Y4</accession>
<protein>
    <submittedName>
        <fullName evidence="5">PSD1 and planctomycete cytochrome C domain-containing protein</fullName>
    </submittedName>
</protein>
<keyword evidence="1" id="KW-0732">Signal</keyword>
<sequence>MRQTLSLRVAAGLISLGMVTSSGFAADPKSVDFAHDIVPLIKDRCAKCHTNGTYKGSFSLDTRQATLKSEAVVPGKSQESELVARIVSDDPDERMPPKGERLTAAEVALFRNWIDQGMVWEDGFTFKEGTYVAPLKLKRSELPPAQAGRDHPIDRIVDAELSTHKVTRPLPIDDATFLRRIDLDLSGVLPTPDDLDAFLKDSSGDKRARQARRLLDDKGVYAEHWLTFWNDLLRNDYKGTGYIDGGRKQITGWLYQALIENTPFDRFVYELISPTAESEGFINGIKWRGRVNASQEPEIQFSQNVSQVFFGINMKCASCHDSFIDRWKLDDAYGLAAIIADKPLEIHRCDKPTGRIASPKFMWPELGSIDPSLSKSERLAQLARLVTAKDNGRFSRTIANRIWQRLMGRGIVHPVDVMANEPWSEDLLDYLAGYLVDHKYDLKALIEHIVTSQIYQARPVVQQSEPLGDDYVFRGPEVKRMTAEQYLDAVWAITGAGPSKPDAPVRGAAARAAASNARPKVRASMVNSDLLMRSLGRPNREQVVTTRGDVLTTLQALDLSNGQILTDLVTQGAANLLKAQPEATPDQLIESIYVQSLCRRPSDGELATARELVGSPATPEGLADLLWVVFVLPEFQLIR</sequence>
<evidence type="ECO:0000259" key="3">
    <source>
        <dbReference type="Pfam" id="PF07587"/>
    </source>
</evidence>
<dbReference type="EMBL" id="CP155447">
    <property type="protein sequence ID" value="XBH01231.1"/>
    <property type="molecule type" value="Genomic_DNA"/>
</dbReference>
<reference evidence="5" key="1">
    <citation type="submission" date="2024-05" db="EMBL/GenBank/DDBJ databases">
        <title>Planctomycetes of the genus Singulisphaera possess chitinolytic capabilities.</title>
        <authorList>
            <person name="Ivanova A."/>
        </authorList>
    </citation>
    <scope>NUCLEOTIDE SEQUENCE</scope>
    <source>
        <strain evidence="5">Ch08T</strain>
    </source>
</reference>
<feature type="domain" description="Cytochrome C Planctomycete-type" evidence="4">
    <location>
        <begin position="45"/>
        <end position="99"/>
    </location>
</feature>
<evidence type="ECO:0000313" key="5">
    <source>
        <dbReference type="EMBL" id="XBH01231.1"/>
    </source>
</evidence>
<dbReference type="InterPro" id="IPR011429">
    <property type="entry name" value="Cyt_c_Planctomycete-type"/>
</dbReference>
<feature type="signal peptide" evidence="1">
    <location>
        <begin position="1"/>
        <end position="25"/>
    </location>
</feature>
<gene>
    <name evidence="5" type="ORF">V5E97_23070</name>
</gene>
<dbReference type="AlphaFoldDB" id="A0AAU7C8Y4"/>
<evidence type="ECO:0000259" key="2">
    <source>
        <dbReference type="Pfam" id="PF07583"/>
    </source>
</evidence>
<feature type="chain" id="PRO_5043750293" evidence="1">
    <location>
        <begin position="26"/>
        <end position="639"/>
    </location>
</feature>